<dbReference type="EMBL" id="CP001016">
    <property type="protein sequence ID" value="ACB94448.1"/>
    <property type="molecule type" value="Genomic_DNA"/>
</dbReference>
<sequence>MRHYAPYLTAEALGIEAWERDELIALWPKLMMEVAPLDMRRAASDGGTICCIGGHIALAHGISVLGARRYVQNGGALTPLFFPDLTVNHAHPGWRAKGPQAARAILNFLTTGKPDWDAVMATR</sequence>
<reference evidence="1 2" key="2">
    <citation type="journal article" date="2010" name="J. Bacteriol.">
        <title>Complete genome sequence of Beijerinckia indica subsp. indica.</title>
        <authorList>
            <person name="Tamas I."/>
            <person name="Dedysh S.N."/>
            <person name="Liesack W."/>
            <person name="Stott M.B."/>
            <person name="Alam M."/>
            <person name="Murrell J.C."/>
            <person name="Dunfield P.F."/>
        </authorList>
    </citation>
    <scope>NUCLEOTIDE SEQUENCE [LARGE SCALE GENOMIC DNA]</scope>
    <source>
        <strain evidence="2">ATCC 9039 / DSM 1715 / NCIMB 8712</strain>
    </source>
</reference>
<dbReference type="Proteomes" id="UP000001695">
    <property type="component" value="Chromosome"/>
</dbReference>
<accession>B2IH34</accession>
<dbReference type="STRING" id="395963.Bind_0798"/>
<name>B2IH34_BEII9</name>
<dbReference type="KEGG" id="bid:Bind_0798"/>
<dbReference type="RefSeq" id="WP_012383805.1">
    <property type="nucleotide sequence ID" value="NC_010581.1"/>
</dbReference>
<protein>
    <submittedName>
        <fullName evidence="1">Uncharacterized protein</fullName>
    </submittedName>
</protein>
<reference evidence="2" key="1">
    <citation type="submission" date="2008-03" db="EMBL/GenBank/DDBJ databases">
        <title>Complete sequence of chromosome of Beijerinckia indica subsp. indica ATCC 9039.</title>
        <authorList>
            <consortium name="US DOE Joint Genome Institute"/>
            <person name="Copeland A."/>
            <person name="Lucas S."/>
            <person name="Lapidus A."/>
            <person name="Glavina del Rio T."/>
            <person name="Dalin E."/>
            <person name="Tice H."/>
            <person name="Bruce D."/>
            <person name="Goodwin L."/>
            <person name="Pitluck S."/>
            <person name="LaButti K."/>
            <person name="Schmutz J."/>
            <person name="Larimer F."/>
            <person name="Land M."/>
            <person name="Hauser L."/>
            <person name="Kyrpides N."/>
            <person name="Mikhailova N."/>
            <person name="Dunfield P.F."/>
            <person name="Dedysh S.N."/>
            <person name="Liesack W."/>
            <person name="Saw J.H."/>
            <person name="Alam M."/>
            <person name="Chen Y."/>
            <person name="Murrell J.C."/>
            <person name="Richardson P."/>
        </authorList>
    </citation>
    <scope>NUCLEOTIDE SEQUENCE [LARGE SCALE GENOMIC DNA]</scope>
    <source>
        <strain evidence="2">ATCC 9039 / DSM 1715 / NCIMB 8712</strain>
    </source>
</reference>
<proteinExistence type="predicted"/>
<organism evidence="1 2">
    <name type="scientific">Beijerinckia indica subsp. indica (strain ATCC 9039 / DSM 1715 / NCIMB 8712)</name>
    <dbReference type="NCBI Taxonomy" id="395963"/>
    <lineage>
        <taxon>Bacteria</taxon>
        <taxon>Pseudomonadati</taxon>
        <taxon>Pseudomonadota</taxon>
        <taxon>Alphaproteobacteria</taxon>
        <taxon>Hyphomicrobiales</taxon>
        <taxon>Beijerinckiaceae</taxon>
        <taxon>Beijerinckia</taxon>
    </lineage>
</organism>
<gene>
    <name evidence="1" type="ordered locus">Bind_0798</name>
</gene>
<keyword evidence="2" id="KW-1185">Reference proteome</keyword>
<dbReference type="eggNOG" id="ENOG5031720">
    <property type="taxonomic scope" value="Bacteria"/>
</dbReference>
<dbReference type="AlphaFoldDB" id="B2IH34"/>
<evidence type="ECO:0000313" key="1">
    <source>
        <dbReference type="EMBL" id="ACB94448.1"/>
    </source>
</evidence>
<dbReference type="OrthoDB" id="8448955at2"/>
<dbReference type="HOGENOM" id="CLU_2010794_0_0_5"/>
<evidence type="ECO:0000313" key="2">
    <source>
        <dbReference type="Proteomes" id="UP000001695"/>
    </source>
</evidence>